<dbReference type="EMBL" id="MN740867">
    <property type="protein sequence ID" value="QHU15759.1"/>
    <property type="molecule type" value="Genomic_DNA"/>
</dbReference>
<proteinExistence type="predicted"/>
<dbReference type="AlphaFoldDB" id="A0A6C0KDM7"/>
<accession>A0A6C0KDM7</accession>
<reference evidence="1" key="1">
    <citation type="journal article" date="2020" name="Nature">
        <title>Giant virus diversity and host interactions through global metagenomics.</title>
        <authorList>
            <person name="Schulz F."/>
            <person name="Roux S."/>
            <person name="Paez-Espino D."/>
            <person name="Jungbluth S."/>
            <person name="Walsh D.A."/>
            <person name="Denef V.J."/>
            <person name="McMahon K.D."/>
            <person name="Konstantinidis K.T."/>
            <person name="Eloe-Fadrosh E.A."/>
            <person name="Kyrpides N.C."/>
            <person name="Woyke T."/>
        </authorList>
    </citation>
    <scope>NUCLEOTIDE SEQUENCE</scope>
    <source>
        <strain evidence="1">GVMAG-S-3300010158-109</strain>
    </source>
</reference>
<sequence length="114" mass="13126">MDTLDVTPFFLDLLTNIIHMEYSDLKETDGFKLLVDSIENDWILSCTIDGIAYEFNDVSDLFNNTRQICQHSAPVSEKYTYKILLDQAFYKIQSFIGHCEDADNLMASFYGMSV</sequence>
<evidence type="ECO:0000313" key="1">
    <source>
        <dbReference type="EMBL" id="QHU15759.1"/>
    </source>
</evidence>
<name>A0A6C0KDM7_9ZZZZ</name>
<protein>
    <submittedName>
        <fullName evidence="1">Uncharacterized protein</fullName>
    </submittedName>
</protein>
<organism evidence="1">
    <name type="scientific">viral metagenome</name>
    <dbReference type="NCBI Taxonomy" id="1070528"/>
    <lineage>
        <taxon>unclassified sequences</taxon>
        <taxon>metagenomes</taxon>
        <taxon>organismal metagenomes</taxon>
    </lineage>
</organism>